<reference evidence="1 2" key="1">
    <citation type="journal article" date="2018" name="Mol. Biol. Evol.">
        <title>Broad Genomic Sampling Reveals a Smut Pathogenic Ancestry of the Fungal Clade Ustilaginomycotina.</title>
        <authorList>
            <person name="Kijpornyongpan T."/>
            <person name="Mondo S.J."/>
            <person name="Barry K."/>
            <person name="Sandor L."/>
            <person name="Lee J."/>
            <person name="Lipzen A."/>
            <person name="Pangilinan J."/>
            <person name="LaButti K."/>
            <person name="Hainaut M."/>
            <person name="Henrissat B."/>
            <person name="Grigoriev I.V."/>
            <person name="Spatafora J.W."/>
            <person name="Aime M.C."/>
        </authorList>
    </citation>
    <scope>NUCLEOTIDE SEQUENCE [LARGE SCALE GENOMIC DNA]</scope>
    <source>
        <strain evidence="1 2">MCA 4718</strain>
    </source>
</reference>
<dbReference type="EMBL" id="KZ819340">
    <property type="protein sequence ID" value="PWN17804.1"/>
    <property type="molecule type" value="Genomic_DNA"/>
</dbReference>
<dbReference type="GeneID" id="37010894"/>
<name>A0A316TYL4_9BASI</name>
<dbReference type="AlphaFoldDB" id="A0A316TYL4"/>
<evidence type="ECO:0000313" key="2">
    <source>
        <dbReference type="Proteomes" id="UP000245942"/>
    </source>
</evidence>
<keyword evidence="2" id="KW-1185">Reference proteome</keyword>
<gene>
    <name evidence="1" type="ORF">BCV69DRAFT_122637</name>
</gene>
<dbReference type="Proteomes" id="UP000245942">
    <property type="component" value="Unassembled WGS sequence"/>
</dbReference>
<organism evidence="1 2">
    <name type="scientific">Pseudomicrostroma glucosiphilum</name>
    <dbReference type="NCBI Taxonomy" id="1684307"/>
    <lineage>
        <taxon>Eukaryota</taxon>
        <taxon>Fungi</taxon>
        <taxon>Dikarya</taxon>
        <taxon>Basidiomycota</taxon>
        <taxon>Ustilaginomycotina</taxon>
        <taxon>Exobasidiomycetes</taxon>
        <taxon>Microstromatales</taxon>
        <taxon>Microstromatales incertae sedis</taxon>
        <taxon>Pseudomicrostroma</taxon>
    </lineage>
</organism>
<sequence length="117" mass="12806">MVSSIKQRFLVTLWLITPANDDGPVHAPRKHGRRLLQSDVSFSGSLVAGTSGVLAPLGEDQSRLELIVTLGPLSLPPLALSHLVLAHRTLPPPCSSLFVSFCIDRFQYLGRFECHSF</sequence>
<evidence type="ECO:0000313" key="1">
    <source>
        <dbReference type="EMBL" id="PWN17804.1"/>
    </source>
</evidence>
<accession>A0A316TYL4</accession>
<dbReference type="RefSeq" id="XP_025344964.1">
    <property type="nucleotide sequence ID" value="XM_025489160.1"/>
</dbReference>
<proteinExistence type="predicted"/>
<protein>
    <submittedName>
        <fullName evidence="1">Uncharacterized protein</fullName>
    </submittedName>
</protein>